<name>A0A0D3KLH5_EMIH1</name>
<dbReference type="HOGENOM" id="CLU_643176_0_0_1"/>
<reference evidence="1" key="2">
    <citation type="submission" date="2024-10" db="UniProtKB">
        <authorList>
            <consortium name="EnsemblProtists"/>
        </authorList>
    </citation>
    <scope>IDENTIFICATION</scope>
</reference>
<sequence>MLSLGLIAASAGTEIRYNEYSASPTIGNGNGEIDGPASEFGAMAIFIDRVRTLTRKLDGEQEVVFKPDQGTPRSLNALRPGVQFSNGDAFSEPSWGFLYNSMPFAMSFSDMLLFLYKKDGINLAQGILDARNGTQVAFPVVSSTMQGSGYFPKPLGRPLCREGDAECLAHGNGIGLAGLCTSGWEIRYLNTPEDVLRKACDMLVGDGNNLKFSPPTGGVAPLKLMQNRSIQGFEFVTPVDDLQEFFPINADPSVLDCENELDDCTQNIGQIGARYAHYPGWHQPFLFSWMHIDKSVWEGLSEGQRLAIKFAAGHSVSKSHTTTESMQCQALRQMIDFNENTSQLNRDGSERDESARITVVPWREEDLETLREATTAHMESLMGPTGEAREFAIVYKAMHKVAGIPVAPGDLGPFPGESCALESSSAS</sequence>
<dbReference type="EnsemblProtists" id="EOD36610">
    <property type="protein sequence ID" value="EOD36610"/>
    <property type="gene ID" value="EMIHUDRAFT_226110"/>
</dbReference>
<evidence type="ECO:0000313" key="2">
    <source>
        <dbReference type="Proteomes" id="UP000013827"/>
    </source>
</evidence>
<dbReference type="GeneID" id="17281880"/>
<dbReference type="RefSeq" id="XP_005789039.1">
    <property type="nucleotide sequence ID" value="XM_005788982.1"/>
</dbReference>
<dbReference type="KEGG" id="ehx:EMIHUDRAFT_226110"/>
<proteinExistence type="predicted"/>
<keyword evidence="2" id="KW-1185">Reference proteome</keyword>
<dbReference type="Gene3D" id="3.40.190.170">
    <property type="entry name" value="Bacterial extracellular solute-binding protein, family 7"/>
    <property type="match status" value="1"/>
</dbReference>
<dbReference type="PaxDb" id="2903-EOD36610"/>
<dbReference type="InterPro" id="IPR038404">
    <property type="entry name" value="TRAP_DctP_sf"/>
</dbReference>
<organism evidence="1 2">
    <name type="scientific">Emiliania huxleyi (strain CCMP1516)</name>
    <dbReference type="NCBI Taxonomy" id="280463"/>
    <lineage>
        <taxon>Eukaryota</taxon>
        <taxon>Haptista</taxon>
        <taxon>Haptophyta</taxon>
        <taxon>Prymnesiophyceae</taxon>
        <taxon>Isochrysidales</taxon>
        <taxon>Noelaerhabdaceae</taxon>
        <taxon>Emiliania</taxon>
    </lineage>
</organism>
<evidence type="ECO:0000313" key="1">
    <source>
        <dbReference type="EnsemblProtists" id="EOD36610"/>
    </source>
</evidence>
<protein>
    <submittedName>
        <fullName evidence="1">Uncharacterized protein</fullName>
    </submittedName>
</protein>
<reference evidence="2" key="1">
    <citation type="journal article" date="2013" name="Nature">
        <title>Pan genome of the phytoplankton Emiliania underpins its global distribution.</title>
        <authorList>
            <person name="Read B.A."/>
            <person name="Kegel J."/>
            <person name="Klute M.J."/>
            <person name="Kuo A."/>
            <person name="Lefebvre S.C."/>
            <person name="Maumus F."/>
            <person name="Mayer C."/>
            <person name="Miller J."/>
            <person name="Monier A."/>
            <person name="Salamov A."/>
            <person name="Young J."/>
            <person name="Aguilar M."/>
            <person name="Claverie J.M."/>
            <person name="Frickenhaus S."/>
            <person name="Gonzalez K."/>
            <person name="Herman E.K."/>
            <person name="Lin Y.C."/>
            <person name="Napier J."/>
            <person name="Ogata H."/>
            <person name="Sarno A.F."/>
            <person name="Shmutz J."/>
            <person name="Schroeder D."/>
            <person name="de Vargas C."/>
            <person name="Verret F."/>
            <person name="von Dassow P."/>
            <person name="Valentin K."/>
            <person name="Van de Peer Y."/>
            <person name="Wheeler G."/>
            <person name="Dacks J.B."/>
            <person name="Delwiche C.F."/>
            <person name="Dyhrman S.T."/>
            <person name="Glockner G."/>
            <person name="John U."/>
            <person name="Richards T."/>
            <person name="Worden A.Z."/>
            <person name="Zhang X."/>
            <person name="Grigoriev I.V."/>
            <person name="Allen A.E."/>
            <person name="Bidle K."/>
            <person name="Borodovsky M."/>
            <person name="Bowler C."/>
            <person name="Brownlee C."/>
            <person name="Cock J.M."/>
            <person name="Elias M."/>
            <person name="Gladyshev V.N."/>
            <person name="Groth M."/>
            <person name="Guda C."/>
            <person name="Hadaegh A."/>
            <person name="Iglesias-Rodriguez M.D."/>
            <person name="Jenkins J."/>
            <person name="Jones B.M."/>
            <person name="Lawson T."/>
            <person name="Leese F."/>
            <person name="Lindquist E."/>
            <person name="Lobanov A."/>
            <person name="Lomsadze A."/>
            <person name="Malik S.B."/>
            <person name="Marsh M.E."/>
            <person name="Mackinder L."/>
            <person name="Mock T."/>
            <person name="Mueller-Roeber B."/>
            <person name="Pagarete A."/>
            <person name="Parker M."/>
            <person name="Probert I."/>
            <person name="Quesneville H."/>
            <person name="Raines C."/>
            <person name="Rensing S.A."/>
            <person name="Riano-Pachon D.M."/>
            <person name="Richier S."/>
            <person name="Rokitta S."/>
            <person name="Shiraiwa Y."/>
            <person name="Soanes D.M."/>
            <person name="van der Giezen M."/>
            <person name="Wahlund T.M."/>
            <person name="Williams B."/>
            <person name="Wilson W."/>
            <person name="Wolfe G."/>
            <person name="Wurch L.L."/>
        </authorList>
    </citation>
    <scope>NUCLEOTIDE SEQUENCE</scope>
</reference>
<dbReference type="Proteomes" id="UP000013827">
    <property type="component" value="Unassembled WGS sequence"/>
</dbReference>
<accession>A0A0D3KLH5</accession>
<dbReference type="AlphaFoldDB" id="A0A0D3KLH5"/>